<dbReference type="RefSeq" id="WP_069959270.1">
    <property type="nucleotide sequence ID" value="NZ_MCGG01000071.1"/>
</dbReference>
<sequence length="166" mass="18203">MVFLILIAFICVPLIEIGLFIQVGGFIGLWPTLLVVILTAIAGTALLRQQGLQTMARLQSSLERGEQPIGPLFDGFCVLAAGFLLLTPGFFTDALGFLLFTPPFRAILRRFIASRVHMRTMNAQTMGNSSQDTWTSTNAPSEIVIEADFEDVTEQKDPTHLSDKSS</sequence>
<feature type="transmembrane region" description="Helical" evidence="1">
    <location>
        <begin position="27"/>
        <end position="47"/>
    </location>
</feature>
<proteinExistence type="predicted"/>
<dbReference type="NCBIfam" id="NF008528">
    <property type="entry name" value="PRK11463.1-2"/>
    <property type="match status" value="1"/>
</dbReference>
<keyword evidence="1" id="KW-1133">Transmembrane helix</keyword>
<keyword evidence="3" id="KW-1185">Reference proteome</keyword>
<accession>A0A1E5Q468</accession>
<dbReference type="Proteomes" id="UP000095347">
    <property type="component" value="Unassembled WGS sequence"/>
</dbReference>
<dbReference type="AlphaFoldDB" id="A0A1E5Q468"/>
<keyword evidence="1" id="KW-0472">Membrane</keyword>
<gene>
    <name evidence="2" type="ORF">BEN30_16540</name>
</gene>
<evidence type="ECO:0000313" key="2">
    <source>
        <dbReference type="EMBL" id="OEJ64433.1"/>
    </source>
</evidence>
<dbReference type="PANTHER" id="PTHR35335">
    <property type="entry name" value="UPF0716 PROTEIN FXSA"/>
    <property type="match status" value="1"/>
</dbReference>
<evidence type="ECO:0000313" key="3">
    <source>
        <dbReference type="Proteomes" id="UP000095347"/>
    </source>
</evidence>
<evidence type="ECO:0000256" key="1">
    <source>
        <dbReference type="SAM" id="Phobius"/>
    </source>
</evidence>
<dbReference type="GO" id="GO:0016020">
    <property type="term" value="C:membrane"/>
    <property type="evidence" value="ECO:0007669"/>
    <property type="project" value="InterPro"/>
</dbReference>
<dbReference type="EMBL" id="MCGG01000071">
    <property type="protein sequence ID" value="OEJ64433.1"/>
    <property type="molecule type" value="Genomic_DNA"/>
</dbReference>
<dbReference type="PANTHER" id="PTHR35335:SF1">
    <property type="entry name" value="UPF0716 PROTEIN FXSA"/>
    <property type="match status" value="1"/>
</dbReference>
<reference evidence="3" key="1">
    <citation type="submission" date="2016-07" db="EMBL/GenBank/DDBJ databases">
        <authorList>
            <person name="Florea S."/>
            <person name="Webb J.S."/>
            <person name="Jaromczyk J."/>
            <person name="Schardl C.L."/>
        </authorList>
    </citation>
    <scope>NUCLEOTIDE SEQUENCE [LARGE SCALE GENOMIC DNA]</scope>
    <source>
        <strain evidence="3">MV-1</strain>
    </source>
</reference>
<dbReference type="STRING" id="28181.BEN30_16540"/>
<feature type="transmembrane region" description="Helical" evidence="1">
    <location>
        <begin position="68"/>
        <end position="88"/>
    </location>
</feature>
<dbReference type="OrthoDB" id="9792788at2"/>
<dbReference type="InterPro" id="IPR007313">
    <property type="entry name" value="FxsA"/>
</dbReference>
<evidence type="ECO:0008006" key="4">
    <source>
        <dbReference type="Google" id="ProtNLM"/>
    </source>
</evidence>
<dbReference type="Pfam" id="PF04186">
    <property type="entry name" value="FxsA"/>
    <property type="match status" value="1"/>
</dbReference>
<keyword evidence="1" id="KW-0812">Transmembrane</keyword>
<comment type="caution">
    <text evidence="2">The sequence shown here is derived from an EMBL/GenBank/DDBJ whole genome shotgun (WGS) entry which is preliminary data.</text>
</comment>
<name>A0A1E5Q468_9PROT</name>
<protein>
    <recommendedName>
        <fullName evidence="4">Exlusion protein FxsA</fullName>
    </recommendedName>
</protein>
<organism evidence="2 3">
    <name type="scientific">Magnetovibrio blakemorei</name>
    <dbReference type="NCBI Taxonomy" id="28181"/>
    <lineage>
        <taxon>Bacteria</taxon>
        <taxon>Pseudomonadati</taxon>
        <taxon>Pseudomonadota</taxon>
        <taxon>Alphaproteobacteria</taxon>
        <taxon>Rhodospirillales</taxon>
        <taxon>Magnetovibrionaceae</taxon>
        <taxon>Magnetovibrio</taxon>
    </lineage>
</organism>